<evidence type="ECO:0000313" key="1">
    <source>
        <dbReference type="EMBL" id="JAD17115.1"/>
    </source>
</evidence>
<reference evidence="1" key="1">
    <citation type="submission" date="2014-09" db="EMBL/GenBank/DDBJ databases">
        <authorList>
            <person name="Magalhaes I.L.F."/>
            <person name="Oliveira U."/>
            <person name="Santos F.R."/>
            <person name="Vidigal T.H.D.A."/>
            <person name="Brescovit A.D."/>
            <person name="Santos A.J."/>
        </authorList>
    </citation>
    <scope>NUCLEOTIDE SEQUENCE</scope>
    <source>
        <tissue evidence="1">Shoot tissue taken approximately 20 cm above the soil surface</tissue>
    </source>
</reference>
<reference evidence="1" key="2">
    <citation type="journal article" date="2015" name="Data Brief">
        <title>Shoot transcriptome of the giant reed, Arundo donax.</title>
        <authorList>
            <person name="Barrero R.A."/>
            <person name="Guerrero F.D."/>
            <person name="Moolhuijzen P."/>
            <person name="Goolsby J.A."/>
            <person name="Tidwell J."/>
            <person name="Bellgard S.E."/>
            <person name="Bellgard M.I."/>
        </authorList>
    </citation>
    <scope>NUCLEOTIDE SEQUENCE</scope>
    <source>
        <tissue evidence="1">Shoot tissue taken approximately 20 cm above the soil surface</tissue>
    </source>
</reference>
<dbReference type="EMBL" id="GBRH01280780">
    <property type="protein sequence ID" value="JAD17115.1"/>
    <property type="molecule type" value="Transcribed_RNA"/>
</dbReference>
<proteinExistence type="predicted"/>
<dbReference type="AlphaFoldDB" id="A0A0A9U4X3"/>
<name>A0A0A9U4X3_ARUDO</name>
<sequence>MPPSPPSAVAPPSTESPPRTSAGCPQSRCHHLPQPFLLPPPADVADLGKR</sequence>
<accession>A0A0A9U4X3</accession>
<organism evidence="1">
    <name type="scientific">Arundo donax</name>
    <name type="common">Giant reed</name>
    <name type="synonym">Donax arundinaceus</name>
    <dbReference type="NCBI Taxonomy" id="35708"/>
    <lineage>
        <taxon>Eukaryota</taxon>
        <taxon>Viridiplantae</taxon>
        <taxon>Streptophyta</taxon>
        <taxon>Embryophyta</taxon>
        <taxon>Tracheophyta</taxon>
        <taxon>Spermatophyta</taxon>
        <taxon>Magnoliopsida</taxon>
        <taxon>Liliopsida</taxon>
        <taxon>Poales</taxon>
        <taxon>Poaceae</taxon>
        <taxon>PACMAD clade</taxon>
        <taxon>Arundinoideae</taxon>
        <taxon>Arundineae</taxon>
        <taxon>Arundo</taxon>
    </lineage>
</organism>
<protein>
    <submittedName>
        <fullName evidence="1">Uncharacterized protein</fullName>
    </submittedName>
</protein>